<accession>A0A4P6K2Y1</accession>
<protein>
    <submittedName>
        <fullName evidence="1">Uncharacterized protein</fullName>
    </submittedName>
</protein>
<evidence type="ECO:0000313" key="1">
    <source>
        <dbReference type="EMBL" id="QBD82504.1"/>
    </source>
</evidence>
<sequence length="66" mass="8066">MSEFSSKTEDTKFQQLISLGFSEAEAINLMRMKEHINEEIEYREILEESRRLSFIRWLIEHDRMSR</sequence>
<proteinExistence type="predicted"/>
<keyword evidence="2" id="KW-1185">Reference proteome</keyword>
<dbReference type="Proteomes" id="UP000290365">
    <property type="component" value="Chromosome"/>
</dbReference>
<dbReference type="EMBL" id="CP035758">
    <property type="protein sequence ID" value="QBD82504.1"/>
    <property type="molecule type" value="Genomic_DNA"/>
</dbReference>
<evidence type="ECO:0000313" key="2">
    <source>
        <dbReference type="Proteomes" id="UP000290365"/>
    </source>
</evidence>
<gene>
    <name evidence="1" type="ORF">EPA93_43655</name>
</gene>
<dbReference type="KEGG" id="kbs:EPA93_43655"/>
<organism evidence="1 2">
    <name type="scientific">Ktedonosporobacter rubrisoli</name>
    <dbReference type="NCBI Taxonomy" id="2509675"/>
    <lineage>
        <taxon>Bacteria</taxon>
        <taxon>Bacillati</taxon>
        <taxon>Chloroflexota</taxon>
        <taxon>Ktedonobacteria</taxon>
        <taxon>Ktedonobacterales</taxon>
        <taxon>Ktedonosporobacteraceae</taxon>
        <taxon>Ktedonosporobacter</taxon>
    </lineage>
</organism>
<dbReference type="AlphaFoldDB" id="A0A4P6K2Y1"/>
<dbReference type="OrthoDB" id="164372at2"/>
<name>A0A4P6K2Y1_KTERU</name>
<dbReference type="RefSeq" id="WP_129893573.1">
    <property type="nucleotide sequence ID" value="NZ_CP035758.1"/>
</dbReference>
<reference evidence="1 2" key="1">
    <citation type="submission" date="2019-01" db="EMBL/GenBank/DDBJ databases">
        <title>Ktedonosporobacter rubrisoli SCAWS-G2.</title>
        <authorList>
            <person name="Huang Y."/>
            <person name="Yan B."/>
        </authorList>
    </citation>
    <scope>NUCLEOTIDE SEQUENCE [LARGE SCALE GENOMIC DNA]</scope>
    <source>
        <strain evidence="1 2">SCAWS-G2</strain>
    </source>
</reference>